<keyword evidence="4" id="KW-1185">Reference proteome</keyword>
<feature type="domain" description="Dimethylamine monooxygenase subunit DmmA-like C-terminal" evidence="2">
    <location>
        <begin position="127"/>
        <end position="170"/>
    </location>
</feature>
<dbReference type="InterPro" id="IPR048037">
    <property type="entry name" value="DmmA-like_C"/>
</dbReference>
<gene>
    <name evidence="3" type="ORF">HGQ17_12110</name>
</gene>
<reference evidence="3 4" key="1">
    <citation type="submission" date="2020-04" db="EMBL/GenBank/DDBJ databases">
        <title>Nesterenkonia sp. nov., isolated from marine sediment.</title>
        <authorList>
            <person name="Zhang G."/>
        </authorList>
    </citation>
    <scope>NUCLEOTIDE SEQUENCE [LARGE SCALE GENOMIC DNA]</scope>
    <source>
        <strain evidence="3 4">MY13</strain>
    </source>
</reference>
<evidence type="ECO:0000313" key="3">
    <source>
        <dbReference type="EMBL" id="NLS10722.1"/>
    </source>
</evidence>
<evidence type="ECO:0000259" key="2">
    <source>
        <dbReference type="Pfam" id="PF22289"/>
    </source>
</evidence>
<evidence type="ECO:0000256" key="1">
    <source>
        <dbReference type="SAM" id="MobiDB-lite"/>
    </source>
</evidence>
<accession>A0A7X8TL06</accession>
<sequence>MGNVREAVDSGTWSLPQWADQPPDPDLTGASFLLISYGDSEAEAVVQQWEAGLRRTDLDPPVLRFHASAFDRDQLADKLAEARCGVRLMIAGGQYDVLQAMATARALGLETGEITRYATAYEDLPLFCPHCQTTSRAYAEVFDWTDCTGCHRVLTIKPHYSSQRGSFLGVDTR</sequence>
<organism evidence="3 4">
    <name type="scientific">Nesterenkonia sedimenti</name>
    <dbReference type="NCBI Taxonomy" id="1463632"/>
    <lineage>
        <taxon>Bacteria</taxon>
        <taxon>Bacillati</taxon>
        <taxon>Actinomycetota</taxon>
        <taxon>Actinomycetes</taxon>
        <taxon>Micrococcales</taxon>
        <taxon>Micrococcaceae</taxon>
        <taxon>Nesterenkonia</taxon>
    </lineage>
</organism>
<dbReference type="RefSeq" id="WP_168888203.1">
    <property type="nucleotide sequence ID" value="NZ_JABAHY010000013.1"/>
</dbReference>
<proteinExistence type="predicted"/>
<dbReference type="EMBL" id="JABAHY010000013">
    <property type="protein sequence ID" value="NLS10722.1"/>
    <property type="molecule type" value="Genomic_DNA"/>
</dbReference>
<dbReference type="NCBIfam" id="NF041259">
    <property type="entry name" value="mono_DmmA_fam"/>
    <property type="match status" value="1"/>
</dbReference>
<evidence type="ECO:0000313" key="4">
    <source>
        <dbReference type="Proteomes" id="UP000523139"/>
    </source>
</evidence>
<feature type="region of interest" description="Disordered" evidence="1">
    <location>
        <begin position="1"/>
        <end position="23"/>
    </location>
</feature>
<dbReference type="Proteomes" id="UP000523139">
    <property type="component" value="Unassembled WGS sequence"/>
</dbReference>
<dbReference type="Pfam" id="PF22289">
    <property type="entry name" value="DmmA-like_C"/>
    <property type="match status" value="1"/>
</dbReference>
<name>A0A7X8TL06_9MICC</name>
<dbReference type="AlphaFoldDB" id="A0A7X8TL06"/>
<protein>
    <recommendedName>
        <fullName evidence="2">Dimethylamine monooxygenase subunit DmmA-like C-terminal domain-containing protein</fullName>
    </recommendedName>
</protein>
<comment type="caution">
    <text evidence="3">The sequence shown here is derived from an EMBL/GenBank/DDBJ whole genome shotgun (WGS) entry which is preliminary data.</text>
</comment>